<proteinExistence type="predicted"/>
<organism evidence="1 2">
    <name type="scientific">Chaetomium tenue</name>
    <dbReference type="NCBI Taxonomy" id="1854479"/>
    <lineage>
        <taxon>Eukaryota</taxon>
        <taxon>Fungi</taxon>
        <taxon>Dikarya</taxon>
        <taxon>Ascomycota</taxon>
        <taxon>Pezizomycotina</taxon>
        <taxon>Sordariomycetes</taxon>
        <taxon>Sordariomycetidae</taxon>
        <taxon>Sordariales</taxon>
        <taxon>Chaetomiaceae</taxon>
        <taxon>Chaetomium</taxon>
    </lineage>
</organism>
<dbReference type="Proteomes" id="UP000724584">
    <property type="component" value="Unassembled WGS sequence"/>
</dbReference>
<comment type="caution">
    <text evidence="1">The sequence shown here is derived from an EMBL/GenBank/DDBJ whole genome shotgun (WGS) entry which is preliminary data.</text>
</comment>
<reference evidence="1 2" key="1">
    <citation type="journal article" date="2021" name="Nat. Commun.">
        <title>Genetic determinants of endophytism in the Arabidopsis root mycobiome.</title>
        <authorList>
            <person name="Mesny F."/>
            <person name="Miyauchi S."/>
            <person name="Thiergart T."/>
            <person name="Pickel B."/>
            <person name="Atanasova L."/>
            <person name="Karlsson M."/>
            <person name="Huettel B."/>
            <person name="Barry K.W."/>
            <person name="Haridas S."/>
            <person name="Chen C."/>
            <person name="Bauer D."/>
            <person name="Andreopoulos W."/>
            <person name="Pangilinan J."/>
            <person name="LaButti K."/>
            <person name="Riley R."/>
            <person name="Lipzen A."/>
            <person name="Clum A."/>
            <person name="Drula E."/>
            <person name="Henrissat B."/>
            <person name="Kohler A."/>
            <person name="Grigoriev I.V."/>
            <person name="Martin F.M."/>
            <person name="Hacquard S."/>
        </authorList>
    </citation>
    <scope>NUCLEOTIDE SEQUENCE [LARGE SCALE GENOMIC DNA]</scope>
    <source>
        <strain evidence="1 2">MPI-SDFR-AT-0079</strain>
    </source>
</reference>
<keyword evidence="2" id="KW-1185">Reference proteome</keyword>
<evidence type="ECO:0000313" key="2">
    <source>
        <dbReference type="Proteomes" id="UP000724584"/>
    </source>
</evidence>
<accession>A0ACB7P3X9</accession>
<sequence length="156" mass="16895">MLQYQRTEFRCKHCHQQISLPRGHSVPAYNETNPNDANLKIYNHNCPRYVERAVPPPTYPSDAGGTTTGVSDMQASAPPLARVRPSARYAELVKLMVAARLAKQRAALCVAAGGKQPARAGIPLALMRFPAGAAWGGELVLCAVDRGWDFAILLAV</sequence>
<name>A0ACB7P3X9_9PEZI</name>
<evidence type="ECO:0000313" key="1">
    <source>
        <dbReference type="EMBL" id="KAH6628386.1"/>
    </source>
</evidence>
<protein>
    <submittedName>
        <fullName evidence="1">Uncharacterized protein</fullName>
    </submittedName>
</protein>
<gene>
    <name evidence="1" type="ORF">F5144DRAFT_578868</name>
</gene>
<dbReference type="EMBL" id="JAGIZQ010000005">
    <property type="protein sequence ID" value="KAH6628386.1"/>
    <property type="molecule type" value="Genomic_DNA"/>
</dbReference>